<sequence length="437" mass="47808">MTGTRIASWDQLLALPVRGESFLLRRSHYAVLVDGGWKKDKVRSVLATHFPAIGKLDIVVCTHGDGDHAGGLPDLLKNWPGQIGQVWLPGRWADVVPDLMKDPKGFVKRLLRELDGIIGANKPDPVVSSPFDRFVGADDQTAAETFRTDEDLSIRRDGDDEAPFREEEDRYGAEIDLGATEPIDEPTWFDELRKAVNLPGDEVASRAFESARSSIKYRERKLRLSAGAATGWLGVIDTVEAIRGIANAAIARKLRVRWFDYRAFETTRRPSGGVPGFLEPINAREQAPAPLYANLLLRLTEINRHSLVFFAPPTITRLGVLLCGDSPLGDGSKFATSFLSSTARPRYPIVSTAPHHGAETNSAAYQHMRGWADIIVLVRAGGSSSQPGQTFKSLKWPLKVCATCPATRRAAHIAGVASAGPDWWYPLVIVGKPCACA</sequence>
<dbReference type="AlphaFoldDB" id="A0A4P7HN88"/>
<proteinExistence type="predicted"/>
<dbReference type="Proteomes" id="UP000296374">
    <property type="component" value="Chromosome"/>
</dbReference>
<protein>
    <submittedName>
        <fullName evidence="2">MBL fold metallo-hydrolase</fullName>
    </submittedName>
</protein>
<dbReference type="EMBL" id="CP038439">
    <property type="protein sequence ID" value="QBX35153.1"/>
    <property type="molecule type" value="Genomic_DNA"/>
</dbReference>
<evidence type="ECO:0000259" key="1">
    <source>
        <dbReference type="Pfam" id="PF00753"/>
    </source>
</evidence>
<dbReference type="Pfam" id="PF00753">
    <property type="entry name" value="Lactamase_B"/>
    <property type="match status" value="1"/>
</dbReference>
<organism evidence="2 3">
    <name type="scientific">Paracoccus liaowanqingii</name>
    <dbReference type="NCBI Taxonomy" id="2560053"/>
    <lineage>
        <taxon>Bacteria</taxon>
        <taxon>Pseudomonadati</taxon>
        <taxon>Pseudomonadota</taxon>
        <taxon>Alphaproteobacteria</taxon>
        <taxon>Rhodobacterales</taxon>
        <taxon>Paracoccaceae</taxon>
        <taxon>Paracoccus</taxon>
    </lineage>
</organism>
<gene>
    <name evidence="2" type="ORF">E4191_10945</name>
</gene>
<dbReference type="Gene3D" id="3.60.15.10">
    <property type="entry name" value="Ribonuclease Z/Hydroxyacylglutathione hydrolase-like"/>
    <property type="match status" value="1"/>
</dbReference>
<accession>A0A4P7HN88</accession>
<evidence type="ECO:0000313" key="2">
    <source>
        <dbReference type="EMBL" id="QBX35153.1"/>
    </source>
</evidence>
<name>A0A4P7HN88_9RHOB</name>
<evidence type="ECO:0000313" key="3">
    <source>
        <dbReference type="Proteomes" id="UP000296374"/>
    </source>
</evidence>
<dbReference type="PANTHER" id="PTHR30619">
    <property type="entry name" value="DNA INTERNALIZATION/COMPETENCE PROTEIN COMEC/REC2"/>
    <property type="match status" value="1"/>
</dbReference>
<dbReference type="SUPFAM" id="SSF56281">
    <property type="entry name" value="Metallo-hydrolase/oxidoreductase"/>
    <property type="match status" value="1"/>
</dbReference>
<dbReference type="InterPro" id="IPR001279">
    <property type="entry name" value="Metallo-B-lactamas"/>
</dbReference>
<dbReference type="PANTHER" id="PTHR30619:SF1">
    <property type="entry name" value="RECOMBINATION PROTEIN 2"/>
    <property type="match status" value="1"/>
</dbReference>
<reference evidence="3" key="1">
    <citation type="submission" date="2019-03" db="EMBL/GenBank/DDBJ databases">
        <authorList>
            <person name="Li J."/>
        </authorList>
    </citation>
    <scope>NUCLEOTIDE SEQUENCE [LARGE SCALE GENOMIC DNA]</scope>
    <source>
        <strain evidence="3">2251</strain>
    </source>
</reference>
<dbReference type="RefSeq" id="WP_135313436.1">
    <property type="nucleotide sequence ID" value="NZ_CP038439.1"/>
</dbReference>
<keyword evidence="2" id="KW-0378">Hydrolase</keyword>
<dbReference type="GO" id="GO:0016787">
    <property type="term" value="F:hydrolase activity"/>
    <property type="evidence" value="ECO:0007669"/>
    <property type="project" value="UniProtKB-KW"/>
</dbReference>
<dbReference type="InterPro" id="IPR036866">
    <property type="entry name" value="RibonucZ/Hydroxyglut_hydro"/>
</dbReference>
<feature type="domain" description="Metallo-beta-lactamase" evidence="1">
    <location>
        <begin position="20"/>
        <end position="81"/>
    </location>
</feature>
<dbReference type="KEGG" id="plia:E4191_10945"/>
<dbReference type="InterPro" id="IPR052159">
    <property type="entry name" value="Competence_DNA_uptake"/>
</dbReference>